<evidence type="ECO:0000313" key="3">
    <source>
        <dbReference type="EMBL" id="AOX00054.1"/>
    </source>
</evidence>
<evidence type="ECO:0000313" key="4">
    <source>
        <dbReference type="Proteomes" id="UP000177870"/>
    </source>
</evidence>
<name>A0A1D8TR49_9CYAN</name>
<sequence>MVRRQFVHRKHQEPQKKSDDSWILQRSAVRRVPAKTQESQKSKDSWILQRSAVHEVPAKNLTQSPNFVVKPNLRQPSDFVVKPNLRQPPDFVVKPNLRQPPDFVVKPNKGIQADLTKIPVRNYSETPFQPRMRSHLQVKQLVAKDKLAAQQKKGRSTTETPVQRQEDKRETENKTGLPDHIKEGIESLSGYDLSGVRVNYNSAKPAQLKAHAYTQGQSIEVAPGQERHVPHEAWHVVQQMQGRVKEEFKMKGLSVNSNRGLEREADVMGKKAIQKQEHQLEASQPNSILLKNQETKEVKANKKKNLPINEQPIQMSGSNDKSEKLFKTLNNSMTNQEQDINDIFKNNSQEQFLQNKFEQDVVQPTVRNFVEAGQQWFKKNFKR</sequence>
<feature type="compositionally biased region" description="Basic residues" evidence="1">
    <location>
        <begin position="1"/>
        <end position="11"/>
    </location>
</feature>
<feature type="domain" description="eCIS core" evidence="2">
    <location>
        <begin position="177"/>
        <end position="242"/>
    </location>
</feature>
<reference evidence="4" key="1">
    <citation type="submission" date="2016-10" db="EMBL/GenBank/DDBJ databases">
        <title>Comparative genomics uncovers the prolific and rare metabolic potential of the cyanobacterial genus Moorea.</title>
        <authorList>
            <person name="Leao T."/>
            <person name="Castelao G."/>
            <person name="Korobeynikov A."/>
            <person name="Monroe E.A."/>
            <person name="Podell S."/>
            <person name="Glukhov E."/>
            <person name="Allen E."/>
            <person name="Gerwick W.H."/>
            <person name="Gerwick L."/>
        </authorList>
    </citation>
    <scope>NUCLEOTIDE SEQUENCE [LARGE SCALE GENOMIC DNA]</scope>
    <source>
        <strain evidence="4">PAL-8-15-08-1</strain>
    </source>
</reference>
<accession>A0A1D8TR49</accession>
<dbReference type="AlphaFoldDB" id="A0A1D8TR49"/>
<dbReference type="Proteomes" id="UP000177870">
    <property type="component" value="Chromosome"/>
</dbReference>
<evidence type="ECO:0000256" key="1">
    <source>
        <dbReference type="SAM" id="MobiDB-lite"/>
    </source>
</evidence>
<dbReference type="RefSeq" id="WP_070392525.1">
    <property type="nucleotide sequence ID" value="NZ_CP017599.1"/>
</dbReference>
<feature type="region of interest" description="Disordered" evidence="1">
    <location>
        <begin position="146"/>
        <end position="178"/>
    </location>
</feature>
<gene>
    <name evidence="3" type="ORF">BJP34_11825</name>
</gene>
<dbReference type="EMBL" id="CP017599">
    <property type="protein sequence ID" value="AOX00054.1"/>
    <property type="molecule type" value="Genomic_DNA"/>
</dbReference>
<organism evidence="3 4">
    <name type="scientific">Moorena producens PAL-8-15-08-1</name>
    <dbReference type="NCBI Taxonomy" id="1458985"/>
    <lineage>
        <taxon>Bacteria</taxon>
        <taxon>Bacillati</taxon>
        <taxon>Cyanobacteriota</taxon>
        <taxon>Cyanophyceae</taxon>
        <taxon>Coleofasciculales</taxon>
        <taxon>Coleofasciculaceae</taxon>
        <taxon>Moorena</taxon>
    </lineage>
</organism>
<protein>
    <recommendedName>
        <fullName evidence="2">eCIS core domain-containing protein</fullName>
    </recommendedName>
</protein>
<dbReference type="KEGG" id="mpro:BJP34_11825"/>
<proteinExistence type="predicted"/>
<evidence type="ECO:0000259" key="2">
    <source>
        <dbReference type="Pfam" id="PF13699"/>
    </source>
</evidence>
<dbReference type="STRING" id="1458985.BJP34_11825"/>
<feature type="region of interest" description="Disordered" evidence="1">
    <location>
        <begin position="1"/>
        <end position="24"/>
    </location>
</feature>
<dbReference type="InterPro" id="IPR025295">
    <property type="entry name" value="eCIS_core_dom"/>
</dbReference>
<feature type="compositionally biased region" description="Basic and acidic residues" evidence="1">
    <location>
        <begin position="164"/>
        <end position="178"/>
    </location>
</feature>
<dbReference type="Pfam" id="PF13699">
    <property type="entry name" value="eCIS_core"/>
    <property type="match status" value="1"/>
</dbReference>